<name>A0A812BX41_ACAPH</name>
<proteinExistence type="predicted"/>
<evidence type="ECO:0000256" key="4">
    <source>
        <dbReference type="PROSITE-ProRule" id="PRU00322"/>
    </source>
</evidence>
<protein>
    <recommendedName>
        <fullName evidence="6">RanBP2-type domain-containing protein</fullName>
    </recommendedName>
</protein>
<dbReference type="PANTHER" id="PTHR46253:SF1">
    <property type="entry name" value="TAB2"/>
    <property type="match status" value="1"/>
</dbReference>
<dbReference type="InterPro" id="IPR036443">
    <property type="entry name" value="Znf_RanBP2_sf"/>
</dbReference>
<dbReference type="OrthoDB" id="6288762at2759"/>
<keyword evidence="8" id="KW-1185">Reference proteome</keyword>
<dbReference type="PROSITE" id="PS01358">
    <property type="entry name" value="ZF_RANBP2_1"/>
    <property type="match status" value="1"/>
</dbReference>
<dbReference type="SUPFAM" id="SSF90209">
    <property type="entry name" value="Ran binding protein zinc finger-like"/>
    <property type="match status" value="1"/>
</dbReference>
<evidence type="ECO:0000256" key="3">
    <source>
        <dbReference type="ARBA" id="ARBA00022833"/>
    </source>
</evidence>
<keyword evidence="2 4" id="KW-0863">Zinc-finger</keyword>
<feature type="domain" description="RanBP2-type" evidence="6">
    <location>
        <begin position="155"/>
        <end position="184"/>
    </location>
</feature>
<dbReference type="InterPro" id="IPR001876">
    <property type="entry name" value="Znf_RanBP2"/>
</dbReference>
<dbReference type="Proteomes" id="UP000597762">
    <property type="component" value="Unassembled WGS sequence"/>
</dbReference>
<accession>A0A812BX41</accession>
<keyword evidence="3" id="KW-0862">Zinc</keyword>
<dbReference type="SMART" id="SM00547">
    <property type="entry name" value="ZnF_RBZ"/>
    <property type="match status" value="1"/>
</dbReference>
<sequence>MAQRSATLFNSIRVCSSDGVQMPRPRNGSLQEDSDYTNALITHQRLRDKKACYSKRNFPTELDVLELRHSIESLRLEIDTMTMELDTHNNGLTPIGILDPLEQQHFYKNMNTGQSGSIFATPQSPQSWNNPPPRPPRYKPESHPVPPSIPDNELVEDTWNCSECTYMNHQALDKCEMCEFPRKHKAN</sequence>
<dbReference type="PANTHER" id="PTHR46253">
    <property type="entry name" value="TGF-BETA-ACTIVATED KINASE 1 AND MAP3K7-BINDING PROTEIN TAB"/>
    <property type="match status" value="1"/>
</dbReference>
<feature type="compositionally biased region" description="Polar residues" evidence="5">
    <location>
        <begin position="112"/>
        <end position="121"/>
    </location>
</feature>
<keyword evidence="1" id="KW-0479">Metal-binding</keyword>
<evidence type="ECO:0000256" key="5">
    <source>
        <dbReference type="SAM" id="MobiDB-lite"/>
    </source>
</evidence>
<comment type="caution">
    <text evidence="7">The sequence shown here is derived from an EMBL/GenBank/DDBJ whole genome shotgun (WGS) entry which is preliminary data.</text>
</comment>
<dbReference type="EMBL" id="CAHIKZ030000973">
    <property type="protein sequence ID" value="CAE1247474.1"/>
    <property type="molecule type" value="Genomic_DNA"/>
</dbReference>
<evidence type="ECO:0000256" key="1">
    <source>
        <dbReference type="ARBA" id="ARBA00022723"/>
    </source>
</evidence>
<feature type="region of interest" description="Disordered" evidence="5">
    <location>
        <begin position="112"/>
        <end position="146"/>
    </location>
</feature>
<organism evidence="7 8">
    <name type="scientific">Acanthosepion pharaonis</name>
    <name type="common">Pharaoh cuttlefish</name>
    <name type="synonym">Sepia pharaonis</name>
    <dbReference type="NCBI Taxonomy" id="158019"/>
    <lineage>
        <taxon>Eukaryota</taxon>
        <taxon>Metazoa</taxon>
        <taxon>Spiralia</taxon>
        <taxon>Lophotrochozoa</taxon>
        <taxon>Mollusca</taxon>
        <taxon>Cephalopoda</taxon>
        <taxon>Coleoidea</taxon>
        <taxon>Decapodiformes</taxon>
        <taxon>Sepiida</taxon>
        <taxon>Sepiina</taxon>
        <taxon>Sepiidae</taxon>
        <taxon>Acanthosepion</taxon>
    </lineage>
</organism>
<dbReference type="GO" id="GO:0008270">
    <property type="term" value="F:zinc ion binding"/>
    <property type="evidence" value="ECO:0007669"/>
    <property type="project" value="UniProtKB-KW"/>
</dbReference>
<evidence type="ECO:0000256" key="2">
    <source>
        <dbReference type="ARBA" id="ARBA00022771"/>
    </source>
</evidence>
<evidence type="ECO:0000313" key="8">
    <source>
        <dbReference type="Proteomes" id="UP000597762"/>
    </source>
</evidence>
<dbReference type="PROSITE" id="PS50199">
    <property type="entry name" value="ZF_RANBP2_2"/>
    <property type="match status" value="1"/>
</dbReference>
<gene>
    <name evidence="7" type="ORF">SPHA_25690</name>
</gene>
<evidence type="ECO:0000259" key="6">
    <source>
        <dbReference type="PROSITE" id="PS50199"/>
    </source>
</evidence>
<evidence type="ECO:0000313" key="7">
    <source>
        <dbReference type="EMBL" id="CAE1247474.1"/>
    </source>
</evidence>
<reference evidence="7" key="1">
    <citation type="submission" date="2021-01" db="EMBL/GenBank/DDBJ databases">
        <authorList>
            <person name="Li R."/>
            <person name="Bekaert M."/>
        </authorList>
    </citation>
    <scope>NUCLEOTIDE SEQUENCE</scope>
    <source>
        <strain evidence="7">Farmed</strain>
    </source>
</reference>
<dbReference type="Gene3D" id="4.10.1060.10">
    <property type="entry name" value="Zinc finger, RanBP2-type"/>
    <property type="match status" value="1"/>
</dbReference>
<dbReference type="AlphaFoldDB" id="A0A812BX41"/>
<dbReference type="Pfam" id="PF00641">
    <property type="entry name" value="Zn_ribbon_RanBP"/>
    <property type="match status" value="1"/>
</dbReference>